<sequence>MTVLLVALGGAVGASARFLLDRWVQRHSTGFPLGTLAANVLGSLLLGALVGTSWPVFPLLGTGFCGALTTFSTFGYETVRLFAERARLLAVLNVLGTAAAGLAAAALGMLLTGA</sequence>
<evidence type="ECO:0000256" key="8">
    <source>
        <dbReference type="ARBA" id="ARBA00035585"/>
    </source>
</evidence>
<keyword evidence="10" id="KW-0813">Transport</keyword>
<evidence type="ECO:0000256" key="9">
    <source>
        <dbReference type="ARBA" id="ARBA00049940"/>
    </source>
</evidence>
<evidence type="ECO:0000256" key="3">
    <source>
        <dbReference type="ARBA" id="ARBA00022692"/>
    </source>
</evidence>
<comment type="function">
    <text evidence="9 10">Fluoride-specific ion channel. Important for reducing fluoride concentration in the cell, thus reducing its toxicity.</text>
</comment>
<reference evidence="11 12" key="1">
    <citation type="submission" date="2024-08" db="EMBL/GenBank/DDBJ databases">
        <title>Genome mining of Saccharopolyspora cebuensis PGLac3 from Nigerian medicinal plant.</title>
        <authorList>
            <person name="Ezeobiora C.E."/>
            <person name="Igbokwe N.H."/>
            <person name="Amin D.H."/>
            <person name="Mendie U.E."/>
        </authorList>
    </citation>
    <scope>NUCLEOTIDE SEQUENCE [LARGE SCALE GENOMIC DNA]</scope>
    <source>
        <strain evidence="11 12">PGLac3</strain>
    </source>
</reference>
<keyword evidence="10" id="KW-0479">Metal-binding</keyword>
<comment type="catalytic activity">
    <reaction evidence="8">
        <text>fluoride(in) = fluoride(out)</text>
        <dbReference type="Rhea" id="RHEA:76159"/>
        <dbReference type="ChEBI" id="CHEBI:17051"/>
    </reaction>
    <physiologicalReaction direction="left-to-right" evidence="8">
        <dbReference type="Rhea" id="RHEA:76160"/>
    </physiologicalReaction>
</comment>
<comment type="caution">
    <text evidence="11">The sequence shown here is derived from an EMBL/GenBank/DDBJ whole genome shotgun (WGS) entry which is preliminary data.</text>
</comment>
<keyword evidence="3 10" id="KW-0812">Transmembrane</keyword>
<dbReference type="InterPro" id="IPR003691">
    <property type="entry name" value="FluC"/>
</dbReference>
<keyword evidence="10" id="KW-0915">Sodium</keyword>
<dbReference type="PANTHER" id="PTHR28259:SF1">
    <property type="entry name" value="FLUORIDE EXPORT PROTEIN 1-RELATED"/>
    <property type="match status" value="1"/>
</dbReference>
<keyword evidence="10" id="KW-0406">Ion transport</keyword>
<evidence type="ECO:0000256" key="7">
    <source>
        <dbReference type="ARBA" id="ARBA00035120"/>
    </source>
</evidence>
<dbReference type="Proteomes" id="UP001564626">
    <property type="component" value="Unassembled WGS sequence"/>
</dbReference>
<evidence type="ECO:0000256" key="6">
    <source>
        <dbReference type="ARBA" id="ARBA00023303"/>
    </source>
</evidence>
<feature type="binding site" evidence="10">
    <location>
        <position position="66"/>
    </location>
    <ligand>
        <name>Na(+)</name>
        <dbReference type="ChEBI" id="CHEBI:29101"/>
        <note>structural</note>
    </ligand>
</feature>
<dbReference type="HAMAP" id="MF_00454">
    <property type="entry name" value="FluC"/>
    <property type="match status" value="1"/>
</dbReference>
<feature type="transmembrane region" description="Helical" evidence="10">
    <location>
        <begin position="57"/>
        <end position="76"/>
    </location>
</feature>
<feature type="binding site" evidence="10">
    <location>
        <position position="69"/>
    </location>
    <ligand>
        <name>Na(+)</name>
        <dbReference type="ChEBI" id="CHEBI:29101"/>
        <note>structural</note>
    </ligand>
</feature>
<dbReference type="EMBL" id="JBGEHV010000065">
    <property type="protein sequence ID" value="MEY8042787.1"/>
    <property type="molecule type" value="Genomic_DNA"/>
</dbReference>
<dbReference type="PANTHER" id="PTHR28259">
    <property type="entry name" value="FLUORIDE EXPORT PROTEIN 1-RELATED"/>
    <property type="match status" value="1"/>
</dbReference>
<evidence type="ECO:0000256" key="1">
    <source>
        <dbReference type="ARBA" id="ARBA00004651"/>
    </source>
</evidence>
<accession>A0ABV4CS43</accession>
<dbReference type="Pfam" id="PF02537">
    <property type="entry name" value="CRCB"/>
    <property type="match status" value="1"/>
</dbReference>
<comment type="similarity">
    <text evidence="7 10">Belongs to the fluoride channel Fluc/FEX (TC 1.A.43) family.</text>
</comment>
<evidence type="ECO:0000313" key="12">
    <source>
        <dbReference type="Proteomes" id="UP001564626"/>
    </source>
</evidence>
<keyword evidence="6 10" id="KW-0407">Ion channel</keyword>
<comment type="subcellular location">
    <subcellularLocation>
        <location evidence="1 10">Cell membrane</location>
        <topology evidence="1 10">Multi-pass membrane protein</topology>
    </subcellularLocation>
</comment>
<keyword evidence="12" id="KW-1185">Reference proteome</keyword>
<gene>
    <name evidence="10 11" type="primary">crcB</name>
    <name evidence="10" type="synonym">fluC</name>
    <name evidence="11" type="ORF">AB8O55_25555</name>
</gene>
<evidence type="ECO:0000256" key="10">
    <source>
        <dbReference type="HAMAP-Rule" id="MF_00454"/>
    </source>
</evidence>
<keyword evidence="2 10" id="KW-1003">Cell membrane</keyword>
<keyword evidence="4 10" id="KW-1133">Transmembrane helix</keyword>
<proteinExistence type="inferred from homology"/>
<organism evidence="11 12">
    <name type="scientific">Saccharopolyspora cebuensis</name>
    <dbReference type="NCBI Taxonomy" id="418759"/>
    <lineage>
        <taxon>Bacteria</taxon>
        <taxon>Bacillati</taxon>
        <taxon>Actinomycetota</taxon>
        <taxon>Actinomycetes</taxon>
        <taxon>Pseudonocardiales</taxon>
        <taxon>Pseudonocardiaceae</taxon>
        <taxon>Saccharopolyspora</taxon>
    </lineage>
</organism>
<evidence type="ECO:0000256" key="5">
    <source>
        <dbReference type="ARBA" id="ARBA00023136"/>
    </source>
</evidence>
<protein>
    <recommendedName>
        <fullName evidence="10">Fluoride-specific ion channel FluC</fullName>
    </recommendedName>
</protein>
<name>A0ABV4CS43_9PSEU</name>
<dbReference type="RefSeq" id="WP_345360348.1">
    <property type="nucleotide sequence ID" value="NZ_BAABII010000004.1"/>
</dbReference>
<feature type="transmembrane region" description="Helical" evidence="10">
    <location>
        <begin position="32"/>
        <end position="50"/>
    </location>
</feature>
<evidence type="ECO:0000256" key="2">
    <source>
        <dbReference type="ARBA" id="ARBA00022475"/>
    </source>
</evidence>
<dbReference type="NCBIfam" id="TIGR00494">
    <property type="entry name" value="crcB"/>
    <property type="match status" value="1"/>
</dbReference>
<keyword evidence="5 10" id="KW-0472">Membrane</keyword>
<comment type="activity regulation">
    <text evidence="10">Na(+) is not transported, but it plays an essential structural role and its presence is essential for fluoride channel function.</text>
</comment>
<evidence type="ECO:0000256" key="4">
    <source>
        <dbReference type="ARBA" id="ARBA00022989"/>
    </source>
</evidence>
<evidence type="ECO:0000313" key="11">
    <source>
        <dbReference type="EMBL" id="MEY8042787.1"/>
    </source>
</evidence>
<feature type="transmembrane region" description="Helical" evidence="10">
    <location>
        <begin position="88"/>
        <end position="111"/>
    </location>
</feature>